<keyword evidence="2" id="KW-1185">Reference proteome</keyword>
<dbReference type="RefSeq" id="WP_331215742.1">
    <property type="nucleotide sequence ID" value="NZ_JAZGQK010000016.1"/>
</dbReference>
<evidence type="ECO:0000313" key="2">
    <source>
        <dbReference type="Proteomes" id="UP001332243"/>
    </source>
</evidence>
<name>A0ABU7RVT8_9ACTN</name>
<protein>
    <submittedName>
        <fullName evidence="1">Uncharacterized protein</fullName>
    </submittedName>
</protein>
<dbReference type="Proteomes" id="UP001332243">
    <property type="component" value="Unassembled WGS sequence"/>
</dbReference>
<organism evidence="1 2">
    <name type="scientific">Plantactinospora sonchi</name>
    <dbReference type="NCBI Taxonomy" id="1544735"/>
    <lineage>
        <taxon>Bacteria</taxon>
        <taxon>Bacillati</taxon>
        <taxon>Actinomycetota</taxon>
        <taxon>Actinomycetes</taxon>
        <taxon>Micromonosporales</taxon>
        <taxon>Micromonosporaceae</taxon>
        <taxon>Plantactinospora</taxon>
    </lineage>
</organism>
<reference evidence="1 2" key="1">
    <citation type="submission" date="2024-01" db="EMBL/GenBank/DDBJ databases">
        <title>Genome insights into Plantactinospora sonchi sp. nov.</title>
        <authorList>
            <person name="Wang L."/>
        </authorList>
    </citation>
    <scope>NUCLEOTIDE SEQUENCE [LARGE SCALE GENOMIC DNA]</scope>
    <source>
        <strain evidence="1 2">NEAU-QY2</strain>
    </source>
</reference>
<sequence>MPLHEMASGELPVWETVLAADVADPNPRNALKLAEFTGRTWRQLRPELLALPDRRLPLLLFDAAPLARYRAMEPTQ</sequence>
<evidence type="ECO:0000313" key="1">
    <source>
        <dbReference type="EMBL" id="MEE6260632.1"/>
    </source>
</evidence>
<comment type="caution">
    <text evidence="1">The sequence shown here is derived from an EMBL/GenBank/DDBJ whole genome shotgun (WGS) entry which is preliminary data.</text>
</comment>
<dbReference type="EMBL" id="JAZGQK010000016">
    <property type="protein sequence ID" value="MEE6260632.1"/>
    <property type="molecule type" value="Genomic_DNA"/>
</dbReference>
<proteinExistence type="predicted"/>
<gene>
    <name evidence="1" type="ORF">V1633_19280</name>
</gene>
<accession>A0ABU7RVT8</accession>